<sequence length="143" mass="15524">MMELHKPKSWLCIILLFGVIGCDLADELDDAFIDISGTVTENGEAVSNALVLLVTSASISDGLNLSNGSITGNNGNYIIINVENGEYYIVAIEDNNSNLEFDIESDRIGFYGVDLEGLDIEPDIITVSNEDVENIDITYLTSL</sequence>
<dbReference type="AlphaFoldDB" id="A0A381X1V8"/>
<accession>A0A381X1V8</accession>
<dbReference type="SUPFAM" id="SSF49478">
    <property type="entry name" value="Cna protein B-type domain"/>
    <property type="match status" value="1"/>
</dbReference>
<name>A0A381X1V8_9ZZZZ</name>
<evidence type="ECO:0000313" key="1">
    <source>
        <dbReference type="EMBL" id="SVA58471.1"/>
    </source>
</evidence>
<gene>
    <name evidence="1" type="ORF">METZ01_LOCUS111325</name>
</gene>
<proteinExistence type="predicted"/>
<reference evidence="1" key="1">
    <citation type="submission" date="2018-05" db="EMBL/GenBank/DDBJ databases">
        <authorList>
            <person name="Lanie J.A."/>
            <person name="Ng W.-L."/>
            <person name="Kazmierczak K.M."/>
            <person name="Andrzejewski T.M."/>
            <person name="Davidsen T.M."/>
            <person name="Wayne K.J."/>
            <person name="Tettelin H."/>
            <person name="Glass J.I."/>
            <person name="Rusch D."/>
            <person name="Podicherti R."/>
            <person name="Tsui H.-C.T."/>
            <person name="Winkler M.E."/>
        </authorList>
    </citation>
    <scope>NUCLEOTIDE SEQUENCE</scope>
</reference>
<dbReference type="EMBL" id="UINC01013552">
    <property type="protein sequence ID" value="SVA58471.1"/>
    <property type="molecule type" value="Genomic_DNA"/>
</dbReference>
<dbReference type="PROSITE" id="PS51257">
    <property type="entry name" value="PROKAR_LIPOPROTEIN"/>
    <property type="match status" value="1"/>
</dbReference>
<evidence type="ECO:0008006" key="2">
    <source>
        <dbReference type="Google" id="ProtNLM"/>
    </source>
</evidence>
<organism evidence="1">
    <name type="scientific">marine metagenome</name>
    <dbReference type="NCBI Taxonomy" id="408172"/>
    <lineage>
        <taxon>unclassified sequences</taxon>
        <taxon>metagenomes</taxon>
        <taxon>ecological metagenomes</taxon>
    </lineage>
</organism>
<protein>
    <recommendedName>
        <fullName evidence="2">Carboxypeptidase regulatory-like domain-containing protein</fullName>
    </recommendedName>
</protein>